<keyword evidence="4" id="KW-1185">Reference proteome</keyword>
<dbReference type="InterPro" id="IPR004843">
    <property type="entry name" value="Calcineurin-like_PHP"/>
</dbReference>
<accession>A0ABM8XHY0</accession>
<dbReference type="Proteomes" id="UP000721236">
    <property type="component" value="Unassembled WGS sequence"/>
</dbReference>
<keyword evidence="1" id="KW-0732">Signal</keyword>
<organism evidence="3 4">
    <name type="scientific">Cupriavidus respiraculi</name>
    <dbReference type="NCBI Taxonomy" id="195930"/>
    <lineage>
        <taxon>Bacteria</taxon>
        <taxon>Pseudomonadati</taxon>
        <taxon>Pseudomonadota</taxon>
        <taxon>Betaproteobacteria</taxon>
        <taxon>Burkholderiales</taxon>
        <taxon>Burkholderiaceae</taxon>
        <taxon>Cupriavidus</taxon>
    </lineage>
</organism>
<feature type="signal peptide" evidence="1">
    <location>
        <begin position="1"/>
        <end position="22"/>
    </location>
</feature>
<dbReference type="Pfam" id="PF00149">
    <property type="entry name" value="Metallophos"/>
    <property type="match status" value="1"/>
</dbReference>
<dbReference type="EMBL" id="CAJZAH010000004">
    <property type="protein sequence ID" value="CAG9179788.1"/>
    <property type="molecule type" value="Genomic_DNA"/>
</dbReference>
<feature type="chain" id="PRO_5047237619" description="Calcineurin-like phosphoesterase domain-containing protein" evidence="1">
    <location>
        <begin position="23"/>
        <end position="476"/>
    </location>
</feature>
<evidence type="ECO:0000259" key="2">
    <source>
        <dbReference type="Pfam" id="PF00149"/>
    </source>
</evidence>
<dbReference type="InterPro" id="IPR029052">
    <property type="entry name" value="Metallo-depent_PP-like"/>
</dbReference>
<comment type="caution">
    <text evidence="3">The sequence shown here is derived from an EMBL/GenBank/DDBJ whole genome shotgun (WGS) entry which is preliminary data.</text>
</comment>
<evidence type="ECO:0000313" key="4">
    <source>
        <dbReference type="Proteomes" id="UP000721236"/>
    </source>
</evidence>
<dbReference type="SUPFAM" id="SSF56300">
    <property type="entry name" value="Metallo-dependent phosphatases"/>
    <property type="match status" value="1"/>
</dbReference>
<sequence>MSTPTSFHGRPAAVVPCLLAMAAALLHGCATPDIPAAQLPQPFAWVQMGADGQAMARAAVAGSCPAITIDGNARPMSLRAPAGTAPLRPSASAPDGKAANFPLAVCEATLPAGARDARIGDQPLPLPKAAPRRILVLGDSGCRMKRGAPFQDCNDPLAWPFASIAAMAARFSPDLVIHVGDYHYRENPCPPGNAGCSGSPWGYGWDSWQADFFAPAAPLLARAPWVFLRGNHEECRRAGQGWFRFLDPHPYRADRSCDDPAHDAGADHTEPYALPLDETTQLIVFDSARAGMRPLSSADARFGVYRRQMQKVAALAARPGMGTTVFASHHPVLAFHPEPGDPRPTGNLALQSVLASLHGQAYYPSGIQLALHGHAHSFQALSFASPHPATIVSGNGGDNVDEALPDPLPPGLVPAPGTRIAGIAHHLRFGFLVMERGPEPAAPWTFTSHDGDGNRLVGCVQDGRALRCDRAGRVAP</sequence>
<reference evidence="3 4" key="1">
    <citation type="submission" date="2021-08" db="EMBL/GenBank/DDBJ databases">
        <authorList>
            <person name="Peeters C."/>
        </authorList>
    </citation>
    <scope>NUCLEOTIDE SEQUENCE [LARGE SCALE GENOMIC DNA]</scope>
    <source>
        <strain evidence="3 4">LMG 21510</strain>
    </source>
</reference>
<dbReference type="Gene3D" id="3.60.21.10">
    <property type="match status" value="1"/>
</dbReference>
<dbReference type="RefSeq" id="WP_224043518.1">
    <property type="nucleotide sequence ID" value="NZ_CAJZAH010000004.1"/>
</dbReference>
<evidence type="ECO:0000256" key="1">
    <source>
        <dbReference type="SAM" id="SignalP"/>
    </source>
</evidence>
<feature type="domain" description="Calcineurin-like phosphoesterase" evidence="2">
    <location>
        <begin position="133"/>
        <end position="377"/>
    </location>
</feature>
<gene>
    <name evidence="3" type="ORF">LMG21510_03899</name>
</gene>
<protein>
    <recommendedName>
        <fullName evidence="2">Calcineurin-like phosphoesterase domain-containing protein</fullName>
    </recommendedName>
</protein>
<evidence type="ECO:0000313" key="3">
    <source>
        <dbReference type="EMBL" id="CAG9179788.1"/>
    </source>
</evidence>
<name>A0ABM8XHY0_9BURK</name>
<proteinExistence type="predicted"/>